<keyword evidence="2" id="KW-1185">Reference proteome</keyword>
<protein>
    <submittedName>
        <fullName evidence="1">Uncharacterized protein</fullName>
    </submittedName>
</protein>
<sequence length="72" mass="7736">MRGRQPPVHRRPEAYRTYGAAGGVLSAPEACAGAATVAADKVAATETVTARIRRLVMALPLLKYEDKLFRAP</sequence>
<gene>
    <name evidence="1" type="ORF">Ani05nite_56160</name>
</gene>
<comment type="caution">
    <text evidence="1">The sequence shown here is derived from an EMBL/GenBank/DDBJ whole genome shotgun (WGS) entry which is preliminary data.</text>
</comment>
<name>A0A919JMI6_9ACTN</name>
<reference evidence="1" key="1">
    <citation type="submission" date="2021-01" db="EMBL/GenBank/DDBJ databases">
        <title>Whole genome shotgun sequence of Actinoplanes nipponensis NBRC 14063.</title>
        <authorList>
            <person name="Komaki H."/>
            <person name="Tamura T."/>
        </authorList>
    </citation>
    <scope>NUCLEOTIDE SEQUENCE</scope>
    <source>
        <strain evidence="1">NBRC 14063</strain>
    </source>
</reference>
<evidence type="ECO:0000313" key="1">
    <source>
        <dbReference type="EMBL" id="GIE52082.1"/>
    </source>
</evidence>
<evidence type="ECO:0000313" key="2">
    <source>
        <dbReference type="Proteomes" id="UP000647172"/>
    </source>
</evidence>
<dbReference type="EMBL" id="BOMQ01000064">
    <property type="protein sequence ID" value="GIE52082.1"/>
    <property type="molecule type" value="Genomic_DNA"/>
</dbReference>
<dbReference type="AlphaFoldDB" id="A0A919JMI6"/>
<organism evidence="1 2">
    <name type="scientific">Actinoplanes nipponensis</name>
    <dbReference type="NCBI Taxonomy" id="135950"/>
    <lineage>
        <taxon>Bacteria</taxon>
        <taxon>Bacillati</taxon>
        <taxon>Actinomycetota</taxon>
        <taxon>Actinomycetes</taxon>
        <taxon>Micromonosporales</taxon>
        <taxon>Micromonosporaceae</taxon>
        <taxon>Actinoplanes</taxon>
    </lineage>
</organism>
<dbReference type="Proteomes" id="UP000647172">
    <property type="component" value="Unassembled WGS sequence"/>
</dbReference>
<accession>A0A919JMI6</accession>
<proteinExistence type="predicted"/>